<organism evidence="4 5">
    <name type="scientific">Roseomonas genomospecies 6</name>
    <dbReference type="NCBI Taxonomy" id="214106"/>
    <lineage>
        <taxon>Bacteria</taxon>
        <taxon>Pseudomonadati</taxon>
        <taxon>Pseudomonadota</taxon>
        <taxon>Alphaproteobacteria</taxon>
        <taxon>Acetobacterales</taxon>
        <taxon>Roseomonadaceae</taxon>
        <taxon>Roseomonas</taxon>
    </lineage>
</organism>
<feature type="domain" description="Solute-binding protein family 3/N-terminal" evidence="3">
    <location>
        <begin position="38"/>
        <end position="268"/>
    </location>
</feature>
<dbReference type="PANTHER" id="PTHR35936:SF35">
    <property type="entry name" value="L-CYSTINE-BINDING PROTEIN TCYJ"/>
    <property type="match status" value="1"/>
</dbReference>
<dbReference type="CDD" id="cd13530">
    <property type="entry name" value="PBP2_peptides_like"/>
    <property type="match status" value="1"/>
</dbReference>
<accession>A0A9W7NHD7</accession>
<dbReference type="Pfam" id="PF00497">
    <property type="entry name" value="SBP_bac_3"/>
    <property type="match status" value="1"/>
</dbReference>
<sequence length="270" mass="29531">MRLPAARAVLIRATLLAGLAVVAQPVRADAPPPADRPFLRIVVIDHSPPFSDRDADGTLTGFNIDFGRELCRSLQAVCSFDAAPFKQIIDEVASGRYDIGFGNVLRTPDREQRLLFSIPYWRSSSSVVGQRGQPEMALDEAIRSRRIAAIRGSRQHEALSRLAGSDPALLANLMTVSTLEELWGAMRDGKCDMAIGPTLNVVHFLLSDAGDGFETVGTPMSEDGLGGTVHIVFPPGRHELKAAVDRALTALRNDGTYQRINRNYFPFDIY</sequence>
<dbReference type="OrthoDB" id="9807134at2"/>
<dbReference type="InterPro" id="IPR001638">
    <property type="entry name" value="Solute-binding_3/MltF_N"/>
</dbReference>
<evidence type="ECO:0000313" key="5">
    <source>
        <dbReference type="Proteomes" id="UP000480854"/>
    </source>
</evidence>
<dbReference type="SUPFAM" id="SSF53850">
    <property type="entry name" value="Periplasmic binding protein-like II"/>
    <property type="match status" value="1"/>
</dbReference>
<comment type="caution">
    <text evidence="4">The sequence shown here is derived from an EMBL/GenBank/DDBJ whole genome shotgun (WGS) entry which is preliminary data.</text>
</comment>
<keyword evidence="5" id="KW-1185">Reference proteome</keyword>
<gene>
    <name evidence="4" type="ORF">DS843_19545</name>
</gene>
<evidence type="ECO:0000256" key="1">
    <source>
        <dbReference type="ARBA" id="ARBA00022729"/>
    </source>
</evidence>
<evidence type="ECO:0000256" key="2">
    <source>
        <dbReference type="SAM" id="SignalP"/>
    </source>
</evidence>
<reference evidence="4 5" key="1">
    <citation type="submission" date="2018-07" db="EMBL/GenBank/DDBJ databases">
        <title>Genome sequence of Azospirillum sp. ATCC 49961.</title>
        <authorList>
            <person name="Sant'Anna F.H."/>
            <person name="Baldani J.I."/>
            <person name="Zilli J.E."/>
            <person name="Reis V.M."/>
            <person name="Hartmann A."/>
            <person name="Cruz L."/>
            <person name="de Souza E.M."/>
            <person name="de Oliveira Pedrosa F."/>
            <person name="Passaglia L.M.P."/>
        </authorList>
    </citation>
    <scope>NUCLEOTIDE SEQUENCE [LARGE SCALE GENOMIC DNA]</scope>
    <source>
        <strain evidence="4 5">ATCC 49961</strain>
    </source>
</reference>
<protein>
    <recommendedName>
        <fullName evidence="3">Solute-binding protein family 3/N-terminal domain-containing protein</fullName>
    </recommendedName>
</protein>
<dbReference type="Proteomes" id="UP000480854">
    <property type="component" value="Unassembled WGS sequence"/>
</dbReference>
<dbReference type="AlphaFoldDB" id="A0A9W7NHD7"/>
<feature type="signal peptide" evidence="2">
    <location>
        <begin position="1"/>
        <end position="28"/>
    </location>
</feature>
<evidence type="ECO:0000313" key="4">
    <source>
        <dbReference type="EMBL" id="KAA0678660.1"/>
    </source>
</evidence>
<dbReference type="Gene3D" id="3.40.190.10">
    <property type="entry name" value="Periplasmic binding protein-like II"/>
    <property type="match status" value="2"/>
</dbReference>
<proteinExistence type="predicted"/>
<dbReference type="SMART" id="SM00062">
    <property type="entry name" value="PBPb"/>
    <property type="match status" value="1"/>
</dbReference>
<dbReference type="PANTHER" id="PTHR35936">
    <property type="entry name" value="MEMBRANE-BOUND LYTIC MUREIN TRANSGLYCOSYLASE F"/>
    <property type="match status" value="1"/>
</dbReference>
<dbReference type="EMBL" id="QOKW01000016">
    <property type="protein sequence ID" value="KAA0678660.1"/>
    <property type="molecule type" value="Genomic_DNA"/>
</dbReference>
<keyword evidence="1 2" id="KW-0732">Signal</keyword>
<feature type="chain" id="PRO_5040869691" description="Solute-binding protein family 3/N-terminal domain-containing protein" evidence="2">
    <location>
        <begin position="29"/>
        <end position="270"/>
    </location>
</feature>
<name>A0A9W7NHD7_9PROT</name>
<evidence type="ECO:0000259" key="3">
    <source>
        <dbReference type="SMART" id="SM00062"/>
    </source>
</evidence>